<keyword evidence="5 6" id="KW-0472">Membrane</keyword>
<dbReference type="SUPFAM" id="SSF103473">
    <property type="entry name" value="MFS general substrate transporter"/>
    <property type="match status" value="1"/>
</dbReference>
<keyword evidence="3 6" id="KW-0812">Transmembrane</keyword>
<organism evidence="8 9">
    <name type="scientific">Amycolatopsis rhabdoformis</name>
    <dbReference type="NCBI Taxonomy" id="1448059"/>
    <lineage>
        <taxon>Bacteria</taxon>
        <taxon>Bacillati</taxon>
        <taxon>Actinomycetota</taxon>
        <taxon>Actinomycetes</taxon>
        <taxon>Pseudonocardiales</taxon>
        <taxon>Pseudonocardiaceae</taxon>
        <taxon>Amycolatopsis</taxon>
    </lineage>
</organism>
<evidence type="ECO:0000313" key="8">
    <source>
        <dbReference type="EMBL" id="WSE32359.1"/>
    </source>
</evidence>
<feature type="transmembrane region" description="Helical" evidence="6">
    <location>
        <begin position="441"/>
        <end position="461"/>
    </location>
</feature>
<evidence type="ECO:0000313" key="9">
    <source>
        <dbReference type="Proteomes" id="UP001330812"/>
    </source>
</evidence>
<feature type="transmembrane region" description="Helical" evidence="6">
    <location>
        <begin position="328"/>
        <end position="346"/>
    </location>
</feature>
<feature type="transmembrane region" description="Helical" evidence="6">
    <location>
        <begin position="65"/>
        <end position="90"/>
    </location>
</feature>
<evidence type="ECO:0000256" key="6">
    <source>
        <dbReference type="SAM" id="Phobius"/>
    </source>
</evidence>
<dbReference type="InterPro" id="IPR036259">
    <property type="entry name" value="MFS_trans_sf"/>
</dbReference>
<dbReference type="PANTHER" id="PTHR23511:SF34">
    <property type="entry name" value="SYNAPTIC VESICLE GLYCOPROTEIN 2"/>
    <property type="match status" value="1"/>
</dbReference>
<evidence type="ECO:0000256" key="5">
    <source>
        <dbReference type="ARBA" id="ARBA00023136"/>
    </source>
</evidence>
<feature type="transmembrane region" description="Helical" evidence="6">
    <location>
        <begin position="377"/>
        <end position="399"/>
    </location>
</feature>
<evidence type="ECO:0000256" key="2">
    <source>
        <dbReference type="ARBA" id="ARBA00022448"/>
    </source>
</evidence>
<accession>A0ABZ1IFN9</accession>
<dbReference type="InterPro" id="IPR005829">
    <property type="entry name" value="Sugar_transporter_CS"/>
</dbReference>
<protein>
    <submittedName>
        <fullName evidence="8">MFS transporter</fullName>
    </submittedName>
</protein>
<feature type="transmembrane region" description="Helical" evidence="6">
    <location>
        <begin position="289"/>
        <end position="308"/>
    </location>
</feature>
<dbReference type="Gene3D" id="1.20.1250.20">
    <property type="entry name" value="MFS general substrate transporter like domains"/>
    <property type="match status" value="1"/>
</dbReference>
<evidence type="ECO:0000256" key="1">
    <source>
        <dbReference type="ARBA" id="ARBA00004651"/>
    </source>
</evidence>
<dbReference type="InterPro" id="IPR005828">
    <property type="entry name" value="MFS_sugar_transport-like"/>
</dbReference>
<keyword evidence="2" id="KW-0813">Transport</keyword>
<keyword evidence="4 6" id="KW-1133">Transmembrane helix</keyword>
<dbReference type="EMBL" id="CP142149">
    <property type="protein sequence ID" value="WSE32359.1"/>
    <property type="molecule type" value="Genomic_DNA"/>
</dbReference>
<dbReference type="PROSITE" id="PS50850">
    <property type="entry name" value="MFS"/>
    <property type="match status" value="1"/>
</dbReference>
<dbReference type="InterPro" id="IPR020846">
    <property type="entry name" value="MFS_dom"/>
</dbReference>
<feature type="transmembrane region" description="Helical" evidence="6">
    <location>
        <begin position="193"/>
        <end position="215"/>
    </location>
</feature>
<evidence type="ECO:0000256" key="3">
    <source>
        <dbReference type="ARBA" id="ARBA00022692"/>
    </source>
</evidence>
<dbReference type="Proteomes" id="UP001330812">
    <property type="component" value="Chromosome"/>
</dbReference>
<feature type="domain" description="Major facilitator superfamily (MFS) profile" evidence="7">
    <location>
        <begin position="32"/>
        <end position="465"/>
    </location>
</feature>
<evidence type="ECO:0000259" key="7">
    <source>
        <dbReference type="PROSITE" id="PS50850"/>
    </source>
</evidence>
<keyword evidence="9" id="KW-1185">Reference proteome</keyword>
<dbReference type="PROSITE" id="PS00216">
    <property type="entry name" value="SUGAR_TRANSPORT_1"/>
    <property type="match status" value="1"/>
</dbReference>
<reference evidence="8 9" key="1">
    <citation type="journal article" date="2015" name="Int. J. Syst. Evol. Microbiol.">
        <title>Amycolatopsis rhabdoformis sp. nov., an actinomycete isolated from a tropical forest soil.</title>
        <authorList>
            <person name="Souza W.R."/>
            <person name="Silva R.E."/>
            <person name="Goodfellow M."/>
            <person name="Busarakam K."/>
            <person name="Figueiro F.S."/>
            <person name="Ferreira D."/>
            <person name="Rodrigues-Filho E."/>
            <person name="Moraes L.A.B."/>
            <person name="Zucchi T.D."/>
        </authorList>
    </citation>
    <scope>NUCLEOTIDE SEQUENCE [LARGE SCALE GENOMIC DNA]</scope>
    <source>
        <strain evidence="8 9">NCIMB 14900</strain>
    </source>
</reference>
<proteinExistence type="predicted"/>
<feature type="transmembrane region" description="Helical" evidence="6">
    <location>
        <begin position="30"/>
        <end position="53"/>
    </location>
</feature>
<dbReference type="RefSeq" id="WP_326835167.1">
    <property type="nucleotide sequence ID" value="NZ_CP142149.1"/>
</dbReference>
<dbReference type="PROSITE" id="PS00217">
    <property type="entry name" value="SUGAR_TRANSPORT_2"/>
    <property type="match status" value="1"/>
</dbReference>
<gene>
    <name evidence="8" type="ORF">VSH64_09615</name>
</gene>
<evidence type="ECO:0000256" key="4">
    <source>
        <dbReference type="ARBA" id="ARBA00022989"/>
    </source>
</evidence>
<dbReference type="PANTHER" id="PTHR23511">
    <property type="entry name" value="SYNAPTIC VESICLE GLYCOPROTEIN 2"/>
    <property type="match status" value="1"/>
</dbReference>
<feature type="transmembrane region" description="Helical" evidence="6">
    <location>
        <begin position="97"/>
        <end position="116"/>
    </location>
</feature>
<name>A0ABZ1IFN9_9PSEU</name>
<sequence>MAFDAEATMSKKPRSLGEIIDGFGLTRTHYLALTLVVLGGLFEVFEQLILSALGPSLETALGIDASGLALLSTVSLLAIVAGGIGGGLVADIFGRRSLLSVSLGIYCLGSVLSALAPNSVVLGITRVVTGLGVGGEIAVGLTYLSELTPTKFRGVFVSLFNTISAGIGIFLAYIYALVIIGPFASAVDAGADAWRWAFGLLGVPAVLIVFFRRYLPETPAHLLSRGKIQETNEALTRLSTGRLRIHSGDEIQSFVGRDTAAASESAQHDETRGQALRSVLTKPLRRRTIALGVTAFLAWGAQFSVVLLMPQILVGRGYSVQGSVTFTMLQNVGGLIGCLIASYGGFAIPRRTVVTAGAVLSALGVAAFALFANGDVLILVLGFVFQIFILIVNTTIWTWAPELFPTRVRGFGTAVIVNVGFVGGALLPLIASALLQHVGASWVFGSVAVMYVGLAVAAVFVPETHRVPLEVLHGSGRRTDSPA</sequence>
<feature type="transmembrane region" description="Helical" evidence="6">
    <location>
        <begin position="353"/>
        <end position="371"/>
    </location>
</feature>
<dbReference type="Pfam" id="PF00083">
    <property type="entry name" value="Sugar_tr"/>
    <property type="match status" value="1"/>
</dbReference>
<comment type="subcellular location">
    <subcellularLocation>
        <location evidence="1">Cell membrane</location>
        <topology evidence="1">Multi-pass membrane protein</topology>
    </subcellularLocation>
</comment>
<feature type="transmembrane region" description="Helical" evidence="6">
    <location>
        <begin position="156"/>
        <end position="181"/>
    </location>
</feature>
<feature type="transmembrane region" description="Helical" evidence="6">
    <location>
        <begin position="122"/>
        <end position="144"/>
    </location>
</feature>
<feature type="transmembrane region" description="Helical" evidence="6">
    <location>
        <begin position="411"/>
        <end position="435"/>
    </location>
</feature>